<sequence>MTLRSKAQIILGAVLLAALLLLDVMFTGFLVDSADQTDRERMERNLSRTYLTLKGEERMLSAIAGNWAYSDKAWDFMTGANPDYPNIYMNRAVLTEIGVSSLIFLDNDGKAVFYRDYSSPDDESSPESEIEAFSGEGGAEFLRNIPEDGASGVIMKGGEPILFAVKRIRRSNKGGAEAGSLIATMALSPKMIQIISNSLDFTFAIVPVTPKEKEMELPGRRLDNDPSSSYIRGSALVRDYTGAPAFWITCVSPNVDIREAKRRLQMLFLALGAAAAAVVFLFGLFMKEQVTARLVRLRHEVETIRGDGGDTYGVTVDKKRDEIAELQRTLNDSIAFFEFRQGEKNRVDDITLSVYKRFSEAGSRLCMKTLEDIATVFWREDDRASRSAVLRGAREARKFAAYLGMEEEELVYIYTGSLFAKMGMITLPHSLLYKKTPLSPAEEREYKKYPIRTKDLMNGVELLRPAAPIAYSWNESWDGSGFPRRISGSSIPLGARIYAVVEEWNELTRPWPGRVLPDKDDVTAALRAKAGSRLDPHIVEKFIEYLHGGE</sequence>
<evidence type="ECO:0000313" key="3">
    <source>
        <dbReference type="EMBL" id="KEJ93379.1"/>
    </source>
</evidence>
<dbReference type="GeneID" id="90982562"/>
<gene>
    <name evidence="3" type="ORF">EH55_08750</name>
</gene>
<comment type="caution">
    <text evidence="3">The sequence shown here is derived from an EMBL/GenBank/DDBJ whole genome shotgun (WGS) entry which is preliminary data.</text>
</comment>
<dbReference type="eggNOG" id="COG3437">
    <property type="taxonomic scope" value="Bacteria"/>
</dbReference>
<dbReference type="Gene3D" id="1.10.3210.10">
    <property type="entry name" value="Hypothetical protein af1432"/>
    <property type="match status" value="1"/>
</dbReference>
<evidence type="ECO:0000313" key="4">
    <source>
        <dbReference type="Proteomes" id="UP000027665"/>
    </source>
</evidence>
<dbReference type="EMBL" id="JMKI01000004">
    <property type="protein sequence ID" value="KEJ93379.1"/>
    <property type="molecule type" value="Genomic_DNA"/>
</dbReference>
<dbReference type="InterPro" id="IPR037522">
    <property type="entry name" value="HD_GYP_dom"/>
</dbReference>
<evidence type="ECO:0000256" key="1">
    <source>
        <dbReference type="SAM" id="Phobius"/>
    </source>
</evidence>
<keyword evidence="1" id="KW-0472">Membrane</keyword>
<dbReference type="OrthoDB" id="5162at2"/>
<dbReference type="STRING" id="2754.EH55_08750"/>
<feature type="transmembrane region" description="Helical" evidence="1">
    <location>
        <begin position="266"/>
        <end position="286"/>
    </location>
</feature>
<dbReference type="AlphaFoldDB" id="A0A073IUB2"/>
<dbReference type="PROSITE" id="PS51832">
    <property type="entry name" value="HD_GYP"/>
    <property type="match status" value="1"/>
</dbReference>
<dbReference type="Gene3D" id="6.10.340.10">
    <property type="match status" value="1"/>
</dbReference>
<feature type="domain" description="HD-GYP" evidence="2">
    <location>
        <begin position="363"/>
        <end position="550"/>
    </location>
</feature>
<dbReference type="Pfam" id="PF13487">
    <property type="entry name" value="HD_5"/>
    <property type="match status" value="1"/>
</dbReference>
<keyword evidence="4" id="KW-1185">Reference proteome</keyword>
<protein>
    <recommendedName>
        <fullName evidence="2">HD-GYP domain-containing protein</fullName>
    </recommendedName>
</protein>
<dbReference type="SUPFAM" id="SSF109604">
    <property type="entry name" value="HD-domain/PDEase-like"/>
    <property type="match status" value="1"/>
</dbReference>
<keyword evidence="1" id="KW-0812">Transmembrane</keyword>
<evidence type="ECO:0000259" key="2">
    <source>
        <dbReference type="PROSITE" id="PS51832"/>
    </source>
</evidence>
<reference evidence="3 4" key="1">
    <citation type="submission" date="2014-04" db="EMBL/GenBank/DDBJ databases">
        <title>Draft Genome Sequence of Synergistes jonesii.</title>
        <authorList>
            <person name="Coil D.A."/>
            <person name="Eisen J.A."/>
            <person name="Holland-Moritz H.E."/>
        </authorList>
    </citation>
    <scope>NUCLEOTIDE SEQUENCE [LARGE SCALE GENOMIC DNA]</scope>
    <source>
        <strain evidence="3 4">78-1</strain>
    </source>
</reference>
<dbReference type="RefSeq" id="WP_037974222.1">
    <property type="nucleotide sequence ID" value="NZ_JAWRIX010000035.1"/>
</dbReference>
<name>A0A073IUB2_9BACT</name>
<accession>A0A073IUB2</accession>
<dbReference type="Pfam" id="PF05228">
    <property type="entry name" value="CHASE4"/>
    <property type="match status" value="1"/>
</dbReference>
<dbReference type="eggNOG" id="COG3322">
    <property type="taxonomic scope" value="Bacteria"/>
</dbReference>
<dbReference type="InterPro" id="IPR052020">
    <property type="entry name" value="Cyclic_di-GMP/3'3'-cGAMP_PDE"/>
</dbReference>
<dbReference type="Proteomes" id="UP000027665">
    <property type="component" value="Unassembled WGS sequence"/>
</dbReference>
<keyword evidence="1" id="KW-1133">Transmembrane helix</keyword>
<dbReference type="PANTHER" id="PTHR45228">
    <property type="entry name" value="CYCLIC DI-GMP PHOSPHODIESTERASE TM_0186-RELATED"/>
    <property type="match status" value="1"/>
</dbReference>
<dbReference type="InterPro" id="IPR007892">
    <property type="entry name" value="CHASE4"/>
</dbReference>
<proteinExistence type="predicted"/>
<organism evidence="3 4">
    <name type="scientific">Synergistes jonesii</name>
    <dbReference type="NCBI Taxonomy" id="2754"/>
    <lineage>
        <taxon>Bacteria</taxon>
        <taxon>Thermotogati</taxon>
        <taxon>Synergistota</taxon>
        <taxon>Synergistia</taxon>
        <taxon>Synergistales</taxon>
        <taxon>Synergistaceae</taxon>
        <taxon>Synergistes</taxon>
    </lineage>
</organism>